<dbReference type="FunFam" id="1.10.760.10:FF:000002">
    <property type="entry name" value="Cytochrome c1, heme protein"/>
    <property type="match status" value="1"/>
</dbReference>
<dbReference type="GO" id="GO:0009055">
    <property type="term" value="F:electron transfer activity"/>
    <property type="evidence" value="ECO:0007669"/>
    <property type="project" value="InterPro"/>
</dbReference>
<comment type="cofactor">
    <cofactor evidence="14">
        <name>heme c</name>
        <dbReference type="ChEBI" id="CHEBI:61717"/>
    </cofactor>
    <text evidence="14">Binds 1 heme c group covalently per subunit.</text>
</comment>
<sequence length="292" mass="32244">MFKLFTSKKVAKNLAIGLASASTATGLGLALALNVDLFASDHGCYPAKYPWFHEGMFNTFDHASVRRGYEVYKQVCAACHSMKYTYYRHLVNVSHTEEEAKAEAAESMVTDGPNEEGNMFQRPGKLSDLFPSPYPNDEAAKAANGGALPPDLSLIAFARNNGTNYIFSLLTGYQDPPAGVETKEGLHYNPYFNGGWIAMAKALYDEVIEYSDGTPATASQLAKDVTEFLRWSAEKSHDEKKKLLLKTMLIFPPILALFYVYKRRVFTVLKSRKIVFNPNATGKSTGSGSAHH</sequence>
<feature type="binding site" description="covalent" evidence="14">
    <location>
        <position position="76"/>
    </location>
    <ligand>
        <name>heme c</name>
        <dbReference type="ChEBI" id="CHEBI:61717"/>
    </ligand>
</feature>
<feature type="binding site" description="covalent" evidence="14">
    <location>
        <position position="199"/>
    </location>
    <ligand>
        <name>heme c</name>
        <dbReference type="ChEBI" id="CHEBI:61717"/>
    </ligand>
</feature>
<evidence type="ECO:0000256" key="8">
    <source>
        <dbReference type="ARBA" id="ARBA00022792"/>
    </source>
</evidence>
<keyword evidence="3" id="KW-0813">Transport</keyword>
<evidence type="ECO:0000256" key="4">
    <source>
        <dbReference type="ARBA" id="ARBA00022617"/>
    </source>
</evidence>
<dbReference type="PROSITE" id="PS51007">
    <property type="entry name" value="CYTC"/>
    <property type="match status" value="1"/>
</dbReference>
<keyword evidence="4 14" id="KW-0349">Heme</keyword>
<evidence type="ECO:0000256" key="1">
    <source>
        <dbReference type="ARBA" id="ARBA00004273"/>
    </source>
</evidence>
<evidence type="ECO:0000256" key="9">
    <source>
        <dbReference type="ARBA" id="ARBA00022982"/>
    </source>
</evidence>
<keyword evidence="9" id="KW-0249">Electron transport</keyword>
<evidence type="ECO:0000259" key="15">
    <source>
        <dbReference type="PROSITE" id="PS51007"/>
    </source>
</evidence>
<evidence type="ECO:0000256" key="7">
    <source>
        <dbReference type="ARBA" id="ARBA00022723"/>
    </source>
</evidence>
<dbReference type="GO" id="GO:0020037">
    <property type="term" value="F:heme binding"/>
    <property type="evidence" value="ECO:0007669"/>
    <property type="project" value="InterPro"/>
</dbReference>
<dbReference type="SUPFAM" id="SSF81496">
    <property type="entry name" value="Cytochrome c1 subunit of cytochrome bc1 complex (Ubiquinol-cytochrome c reductase), transmembrane anchor"/>
    <property type="match status" value="1"/>
</dbReference>
<evidence type="ECO:0000256" key="11">
    <source>
        <dbReference type="ARBA" id="ARBA00023004"/>
    </source>
</evidence>
<dbReference type="InterPro" id="IPR009056">
    <property type="entry name" value="Cyt_c-like_dom"/>
</dbReference>
<name>A0A814J3K2_9BILA</name>
<evidence type="ECO:0000256" key="14">
    <source>
        <dbReference type="PIRSR" id="PIRSR602326-1"/>
    </source>
</evidence>
<dbReference type="InterPro" id="IPR036909">
    <property type="entry name" value="Cyt_c-like_dom_sf"/>
</dbReference>
<keyword evidence="5" id="KW-0679">Respiratory chain</keyword>
<evidence type="ECO:0000256" key="13">
    <source>
        <dbReference type="ARBA" id="ARBA00023136"/>
    </source>
</evidence>
<proteinExistence type="inferred from homology"/>
<dbReference type="PANTHER" id="PTHR10266">
    <property type="entry name" value="CYTOCHROME C1"/>
    <property type="match status" value="1"/>
</dbReference>
<protein>
    <recommendedName>
        <fullName evidence="15">Cytochrome c domain-containing protein</fullName>
    </recommendedName>
</protein>
<keyword evidence="11 14" id="KW-0408">Iron</keyword>
<evidence type="ECO:0000256" key="12">
    <source>
        <dbReference type="ARBA" id="ARBA00023128"/>
    </source>
</evidence>
<dbReference type="InterPro" id="IPR021157">
    <property type="entry name" value="Cyt_c1_TM_anchor_C"/>
</dbReference>
<accession>A0A814J3K2</accession>
<keyword evidence="7 14" id="KW-0479">Metal-binding</keyword>
<keyword evidence="10" id="KW-1133">Transmembrane helix</keyword>
<dbReference type="SUPFAM" id="SSF46626">
    <property type="entry name" value="Cytochrome c"/>
    <property type="match status" value="1"/>
</dbReference>
<keyword evidence="13" id="KW-0472">Membrane</keyword>
<organism evidence="16 17">
    <name type="scientific">Brachionus calyciflorus</name>
    <dbReference type="NCBI Taxonomy" id="104777"/>
    <lineage>
        <taxon>Eukaryota</taxon>
        <taxon>Metazoa</taxon>
        <taxon>Spiralia</taxon>
        <taxon>Gnathifera</taxon>
        <taxon>Rotifera</taxon>
        <taxon>Eurotatoria</taxon>
        <taxon>Monogononta</taxon>
        <taxon>Pseudotrocha</taxon>
        <taxon>Ploima</taxon>
        <taxon>Brachionidae</taxon>
        <taxon>Brachionus</taxon>
    </lineage>
</organism>
<evidence type="ECO:0000256" key="6">
    <source>
        <dbReference type="ARBA" id="ARBA00022692"/>
    </source>
</evidence>
<dbReference type="Gene3D" id="1.10.760.10">
    <property type="entry name" value="Cytochrome c-like domain"/>
    <property type="match status" value="1"/>
</dbReference>
<reference evidence="16" key="1">
    <citation type="submission" date="2021-02" db="EMBL/GenBank/DDBJ databases">
        <authorList>
            <person name="Nowell W R."/>
        </authorList>
    </citation>
    <scope>NUCLEOTIDE SEQUENCE</scope>
    <source>
        <strain evidence="16">Ploen Becks lab</strain>
    </source>
</reference>
<evidence type="ECO:0000256" key="10">
    <source>
        <dbReference type="ARBA" id="ARBA00022989"/>
    </source>
</evidence>
<evidence type="ECO:0000313" key="17">
    <source>
        <dbReference type="Proteomes" id="UP000663879"/>
    </source>
</evidence>
<keyword evidence="6" id="KW-0812">Transmembrane</keyword>
<dbReference type="GO" id="GO:0005743">
    <property type="term" value="C:mitochondrial inner membrane"/>
    <property type="evidence" value="ECO:0007669"/>
    <property type="project" value="UniProtKB-SubCell"/>
</dbReference>
<keyword evidence="12" id="KW-0496">Mitochondrion</keyword>
<dbReference type="GO" id="GO:0046872">
    <property type="term" value="F:metal ion binding"/>
    <property type="evidence" value="ECO:0007669"/>
    <property type="project" value="UniProtKB-KW"/>
</dbReference>
<feature type="binding site" description="covalent" evidence="14">
    <location>
        <position position="79"/>
    </location>
    <ligand>
        <name>heme c</name>
        <dbReference type="ChEBI" id="CHEBI:61717"/>
    </ligand>
</feature>
<dbReference type="InterPro" id="IPR002326">
    <property type="entry name" value="Cyt_c1"/>
</dbReference>
<evidence type="ECO:0000256" key="5">
    <source>
        <dbReference type="ARBA" id="ARBA00022660"/>
    </source>
</evidence>
<dbReference type="AlphaFoldDB" id="A0A814J3K2"/>
<gene>
    <name evidence="16" type="ORF">OXX778_LOCUS17887</name>
</gene>
<dbReference type="Pfam" id="PF02167">
    <property type="entry name" value="Cytochrom_C1"/>
    <property type="match status" value="1"/>
</dbReference>
<dbReference type="PANTHER" id="PTHR10266:SF3">
    <property type="entry name" value="CYTOCHROME C1, HEME PROTEIN, MITOCHONDRIAL"/>
    <property type="match status" value="1"/>
</dbReference>
<evidence type="ECO:0000313" key="16">
    <source>
        <dbReference type="EMBL" id="CAF1031469.1"/>
    </source>
</evidence>
<dbReference type="EMBL" id="CAJNOC010004720">
    <property type="protein sequence ID" value="CAF1031469.1"/>
    <property type="molecule type" value="Genomic_DNA"/>
</dbReference>
<keyword evidence="17" id="KW-1185">Reference proteome</keyword>
<evidence type="ECO:0000256" key="3">
    <source>
        <dbReference type="ARBA" id="ARBA00022448"/>
    </source>
</evidence>
<dbReference type="PRINTS" id="PR00603">
    <property type="entry name" value="CYTOCHROMEC1"/>
</dbReference>
<feature type="domain" description="Cytochrome c" evidence="15">
    <location>
        <begin position="63"/>
        <end position="170"/>
    </location>
</feature>
<feature type="binding site" description="covalent" evidence="14">
    <location>
        <position position="80"/>
    </location>
    <ligand>
        <name>heme c</name>
        <dbReference type="ChEBI" id="CHEBI:61717"/>
    </ligand>
</feature>
<keyword evidence="8" id="KW-0999">Mitochondrion inner membrane</keyword>
<evidence type="ECO:0000256" key="2">
    <source>
        <dbReference type="ARBA" id="ARBA00006488"/>
    </source>
</evidence>
<dbReference type="Proteomes" id="UP000663879">
    <property type="component" value="Unassembled WGS sequence"/>
</dbReference>
<dbReference type="GO" id="GO:0006122">
    <property type="term" value="P:mitochondrial electron transport, ubiquinol to cytochrome c"/>
    <property type="evidence" value="ECO:0007669"/>
    <property type="project" value="TreeGrafter"/>
</dbReference>
<dbReference type="Gene3D" id="1.20.5.100">
    <property type="entry name" value="Cytochrome c1, transmembrane anchor, C-terminal"/>
    <property type="match status" value="1"/>
</dbReference>
<comment type="subcellular location">
    <subcellularLocation>
        <location evidence="1">Mitochondrion inner membrane</location>
    </subcellularLocation>
</comment>
<dbReference type="OrthoDB" id="5925at2759"/>
<comment type="similarity">
    <text evidence="2">Belongs to the cytochrome c family.</text>
</comment>
<comment type="caution">
    <text evidence="16">The sequence shown here is derived from an EMBL/GenBank/DDBJ whole genome shotgun (WGS) entry which is preliminary data.</text>
</comment>